<evidence type="ECO:0000259" key="10">
    <source>
        <dbReference type="PROSITE" id="PS51294"/>
    </source>
</evidence>
<dbReference type="InterPro" id="IPR009057">
    <property type="entry name" value="Homeodomain-like_sf"/>
</dbReference>
<dbReference type="Proteomes" id="UP000652761">
    <property type="component" value="Unassembled WGS sequence"/>
</dbReference>
<feature type="domain" description="Myb-like" evidence="9">
    <location>
        <begin position="14"/>
        <end position="65"/>
    </location>
</feature>
<dbReference type="SUPFAM" id="SSF46689">
    <property type="entry name" value="Homeodomain-like"/>
    <property type="match status" value="1"/>
</dbReference>
<evidence type="ECO:0000256" key="4">
    <source>
        <dbReference type="ARBA" id="ARBA00023125"/>
    </source>
</evidence>
<dbReference type="Pfam" id="PF00249">
    <property type="entry name" value="Myb_DNA-binding"/>
    <property type="match status" value="2"/>
</dbReference>
<feature type="domain" description="HTH myb-type" evidence="10">
    <location>
        <begin position="14"/>
        <end position="65"/>
    </location>
</feature>
<evidence type="ECO:0000256" key="2">
    <source>
        <dbReference type="ARBA" id="ARBA00022737"/>
    </source>
</evidence>
<dbReference type="SMART" id="SM00717">
    <property type="entry name" value="SANT"/>
    <property type="match status" value="2"/>
</dbReference>
<evidence type="ECO:0000313" key="12">
    <source>
        <dbReference type="Proteomes" id="UP000652761"/>
    </source>
</evidence>
<proteinExistence type="predicted"/>
<protein>
    <submittedName>
        <fullName evidence="11">Uncharacterized protein</fullName>
    </submittedName>
</protein>
<dbReference type="EMBL" id="NMUH01002673">
    <property type="protein sequence ID" value="MQM01407.1"/>
    <property type="molecule type" value="Genomic_DNA"/>
</dbReference>
<feature type="coiled-coil region" evidence="7">
    <location>
        <begin position="238"/>
        <end position="306"/>
    </location>
</feature>
<comment type="subcellular location">
    <subcellularLocation>
        <location evidence="1">Nucleus</location>
    </subcellularLocation>
</comment>
<evidence type="ECO:0000256" key="5">
    <source>
        <dbReference type="ARBA" id="ARBA00023163"/>
    </source>
</evidence>
<feature type="region of interest" description="Disordered" evidence="8">
    <location>
        <begin position="172"/>
        <end position="201"/>
    </location>
</feature>
<keyword evidence="2" id="KW-0677">Repeat</keyword>
<dbReference type="GO" id="GO:0006355">
    <property type="term" value="P:regulation of DNA-templated transcription"/>
    <property type="evidence" value="ECO:0007669"/>
    <property type="project" value="UniProtKB-ARBA"/>
</dbReference>
<dbReference type="PROSITE" id="PS50090">
    <property type="entry name" value="MYB_LIKE"/>
    <property type="match status" value="2"/>
</dbReference>
<comment type="caution">
    <text evidence="11">The sequence shown here is derived from an EMBL/GenBank/DDBJ whole genome shotgun (WGS) entry which is preliminary data.</text>
</comment>
<evidence type="ECO:0000256" key="1">
    <source>
        <dbReference type="ARBA" id="ARBA00004123"/>
    </source>
</evidence>
<evidence type="ECO:0000256" key="6">
    <source>
        <dbReference type="ARBA" id="ARBA00023242"/>
    </source>
</evidence>
<dbReference type="PANTHER" id="PTHR47214:SF1">
    <property type="entry name" value="PROTEIN ROUGH SHEATH 2 HOMOLOG"/>
    <property type="match status" value="1"/>
</dbReference>
<dbReference type="InterPro" id="IPR052844">
    <property type="entry name" value="Leaf_Dev_Regulator"/>
</dbReference>
<keyword evidence="5" id="KW-0804">Transcription</keyword>
<dbReference type="PROSITE" id="PS51294">
    <property type="entry name" value="HTH_MYB"/>
    <property type="match status" value="2"/>
</dbReference>
<dbReference type="PANTHER" id="PTHR47214">
    <property type="entry name" value="PROTEIN ROUGH SHEATH 2 HOMOLOG"/>
    <property type="match status" value="1"/>
</dbReference>
<dbReference type="InterPro" id="IPR017930">
    <property type="entry name" value="Myb_dom"/>
</dbReference>
<dbReference type="GO" id="GO:0003677">
    <property type="term" value="F:DNA binding"/>
    <property type="evidence" value="ECO:0007669"/>
    <property type="project" value="UniProtKB-KW"/>
</dbReference>
<keyword evidence="6" id="KW-0539">Nucleus</keyword>
<feature type="domain" description="Myb-like" evidence="9">
    <location>
        <begin position="66"/>
        <end position="116"/>
    </location>
</feature>
<evidence type="ECO:0000256" key="8">
    <source>
        <dbReference type="SAM" id="MobiDB-lite"/>
    </source>
</evidence>
<gene>
    <name evidence="11" type="ORF">Taro_034161</name>
</gene>
<dbReference type="OrthoDB" id="2143914at2759"/>
<evidence type="ECO:0000313" key="11">
    <source>
        <dbReference type="EMBL" id="MQM01407.1"/>
    </source>
</evidence>
<evidence type="ECO:0000256" key="3">
    <source>
        <dbReference type="ARBA" id="ARBA00023015"/>
    </source>
</evidence>
<evidence type="ECO:0000256" key="7">
    <source>
        <dbReference type="SAM" id="Coils"/>
    </source>
</evidence>
<evidence type="ECO:0000259" key="9">
    <source>
        <dbReference type="PROSITE" id="PS50090"/>
    </source>
</evidence>
<dbReference type="CDD" id="cd00167">
    <property type="entry name" value="SANT"/>
    <property type="match status" value="2"/>
</dbReference>
<sequence>MVGSSKGSVIVKERHRWQPEEDALLRAYVRRYGARDWGLLPQRMGGGFLHPRDAKSCQDRWKNYLRPGLKKGSLTPEEQARLVSLQSKLGNRWKLIAAQLPGRTPKRLGKWWDAFKDRQLKLFQKKQDHLGLFPVELPTSTALSCAVPPKHLHQNHLLPAWMSAPVLPQPSSAAPTGAASCSPSVSLSLSPSSGAHSTSDATGAAKQLGRFFPLHQAAALAQLCMDLEEGRQAWAQHRKEAAWRLSRLEQQLETEKARKRKELSEDVEAKIRCLREEEAACVERLEAEYREQLGAIQRDAEAKEAKMAESWAARHTKLARLAEQVAGASAAAASPRHFTVAKDLH</sequence>
<keyword evidence="3" id="KW-0805">Transcription regulation</keyword>
<accession>A0A843W245</accession>
<dbReference type="InterPro" id="IPR001005">
    <property type="entry name" value="SANT/Myb"/>
</dbReference>
<feature type="domain" description="HTH myb-type" evidence="10">
    <location>
        <begin position="66"/>
        <end position="120"/>
    </location>
</feature>
<keyword evidence="4" id="KW-0238">DNA-binding</keyword>
<reference evidence="11" key="1">
    <citation type="submission" date="2017-07" db="EMBL/GenBank/DDBJ databases">
        <title>Taro Niue Genome Assembly and Annotation.</title>
        <authorList>
            <person name="Atibalentja N."/>
            <person name="Keating K."/>
            <person name="Fields C.J."/>
        </authorList>
    </citation>
    <scope>NUCLEOTIDE SEQUENCE</scope>
    <source>
        <strain evidence="11">Niue_2</strain>
        <tissue evidence="11">Leaf</tissue>
    </source>
</reference>
<dbReference type="Gene3D" id="1.10.10.60">
    <property type="entry name" value="Homeodomain-like"/>
    <property type="match status" value="2"/>
</dbReference>
<organism evidence="11 12">
    <name type="scientific">Colocasia esculenta</name>
    <name type="common">Wild taro</name>
    <name type="synonym">Arum esculentum</name>
    <dbReference type="NCBI Taxonomy" id="4460"/>
    <lineage>
        <taxon>Eukaryota</taxon>
        <taxon>Viridiplantae</taxon>
        <taxon>Streptophyta</taxon>
        <taxon>Embryophyta</taxon>
        <taxon>Tracheophyta</taxon>
        <taxon>Spermatophyta</taxon>
        <taxon>Magnoliopsida</taxon>
        <taxon>Liliopsida</taxon>
        <taxon>Araceae</taxon>
        <taxon>Aroideae</taxon>
        <taxon>Colocasieae</taxon>
        <taxon>Colocasia</taxon>
    </lineage>
</organism>
<feature type="compositionally biased region" description="Low complexity" evidence="8">
    <location>
        <begin position="180"/>
        <end position="199"/>
    </location>
</feature>
<dbReference type="GO" id="GO:0005634">
    <property type="term" value="C:nucleus"/>
    <property type="evidence" value="ECO:0007669"/>
    <property type="project" value="UniProtKB-SubCell"/>
</dbReference>
<dbReference type="AlphaFoldDB" id="A0A843W245"/>
<dbReference type="FunFam" id="1.10.10.60:FF:000449">
    <property type="entry name" value="MYB-related transcription factor"/>
    <property type="match status" value="1"/>
</dbReference>
<name>A0A843W245_COLES</name>
<keyword evidence="7" id="KW-0175">Coiled coil</keyword>
<keyword evidence="12" id="KW-1185">Reference proteome</keyword>